<keyword evidence="2" id="KW-1185">Reference proteome</keyword>
<dbReference type="AlphaFoldDB" id="A0AAI9Y829"/>
<comment type="caution">
    <text evidence="1">The sequence shown here is derived from an EMBL/GenBank/DDBJ whole genome shotgun (WGS) entry which is preliminary data.</text>
</comment>
<evidence type="ECO:0000313" key="2">
    <source>
        <dbReference type="Proteomes" id="UP001239213"/>
    </source>
</evidence>
<proteinExistence type="predicted"/>
<gene>
    <name evidence="1" type="ORF">CCUS01_15392</name>
</gene>
<sequence>MAEWRLRAPGAPQLVSRQGRSWKASRAIWYKRVFGTGRQKPPPELGCAVFGSIVLVIPLRYLIQQRSENPQLTAVSEDIPGSYSAPLCSSSTPLITPHHSMTFPISEAKAAGIVSLTDNATLAQRNIEAQPRIVTHHHPFAKHPFAALLCFGSSTPLVAPDDASRTQSECRSPGYPIVSAHSLFLTRSDRSITVCAACNMPRILESIHDVQSAALKLSTLSCAESMDTLKHVLPPFRLPAASHPDFAPAGPDHA</sequence>
<reference evidence="1" key="1">
    <citation type="submission" date="2016-11" db="EMBL/GenBank/DDBJ databases">
        <title>The genome sequence of Colletotrichum cuscutae.</title>
        <authorList>
            <person name="Baroncelli R."/>
        </authorList>
    </citation>
    <scope>NUCLEOTIDE SEQUENCE</scope>
    <source>
        <strain evidence="1">IMI 304802</strain>
    </source>
</reference>
<dbReference type="Proteomes" id="UP001239213">
    <property type="component" value="Unassembled WGS sequence"/>
</dbReference>
<evidence type="ECO:0000313" key="1">
    <source>
        <dbReference type="EMBL" id="KAK1485059.1"/>
    </source>
</evidence>
<dbReference type="EMBL" id="MPDP01000072">
    <property type="protein sequence ID" value="KAK1485059.1"/>
    <property type="molecule type" value="Genomic_DNA"/>
</dbReference>
<protein>
    <submittedName>
        <fullName evidence="1">Uncharacterized protein</fullName>
    </submittedName>
</protein>
<organism evidence="1 2">
    <name type="scientific">Colletotrichum cuscutae</name>
    <dbReference type="NCBI Taxonomy" id="1209917"/>
    <lineage>
        <taxon>Eukaryota</taxon>
        <taxon>Fungi</taxon>
        <taxon>Dikarya</taxon>
        <taxon>Ascomycota</taxon>
        <taxon>Pezizomycotina</taxon>
        <taxon>Sordariomycetes</taxon>
        <taxon>Hypocreomycetidae</taxon>
        <taxon>Glomerellales</taxon>
        <taxon>Glomerellaceae</taxon>
        <taxon>Colletotrichum</taxon>
        <taxon>Colletotrichum acutatum species complex</taxon>
    </lineage>
</organism>
<accession>A0AAI9Y829</accession>
<name>A0AAI9Y829_9PEZI</name>